<dbReference type="InterPro" id="IPR052582">
    <property type="entry name" value="tRNA-DUS-like"/>
</dbReference>
<organism evidence="12 13">
    <name type="scientific">Parathielavia appendiculata</name>
    <dbReference type="NCBI Taxonomy" id="2587402"/>
    <lineage>
        <taxon>Eukaryota</taxon>
        <taxon>Fungi</taxon>
        <taxon>Dikarya</taxon>
        <taxon>Ascomycota</taxon>
        <taxon>Pezizomycotina</taxon>
        <taxon>Sordariomycetes</taxon>
        <taxon>Sordariomycetidae</taxon>
        <taxon>Sordariales</taxon>
        <taxon>Chaetomiaceae</taxon>
        <taxon>Parathielavia</taxon>
    </lineage>
</organism>
<evidence type="ECO:0000313" key="12">
    <source>
        <dbReference type="EMBL" id="KAK4129608.1"/>
    </source>
</evidence>
<dbReference type="Gene3D" id="3.20.20.70">
    <property type="entry name" value="Aldolase class I"/>
    <property type="match status" value="1"/>
</dbReference>
<dbReference type="GeneID" id="87828707"/>
<dbReference type="GO" id="GO:0017150">
    <property type="term" value="F:tRNA dihydrouridine synthase activity"/>
    <property type="evidence" value="ECO:0007669"/>
    <property type="project" value="InterPro"/>
</dbReference>
<dbReference type="AlphaFoldDB" id="A0AAN6Z9I5"/>
<accession>A0AAN6Z9I5</accession>
<dbReference type="InterPro" id="IPR035587">
    <property type="entry name" value="DUS-like_FMN-bd"/>
</dbReference>
<dbReference type="GO" id="GO:0005737">
    <property type="term" value="C:cytoplasm"/>
    <property type="evidence" value="ECO:0007669"/>
    <property type="project" value="TreeGrafter"/>
</dbReference>
<keyword evidence="2" id="KW-0285">Flavoprotein</keyword>
<evidence type="ECO:0000256" key="4">
    <source>
        <dbReference type="ARBA" id="ARBA00022664"/>
    </source>
</evidence>
<keyword evidence="6" id="KW-0560">Oxidoreductase</keyword>
<dbReference type="PANTHER" id="PTHR45936">
    <property type="entry name" value="TRNA-DIHYDROURIDINE(20) SYNTHASE [NAD(P)+]-LIKE"/>
    <property type="match status" value="1"/>
</dbReference>
<dbReference type="PROSITE" id="PS01136">
    <property type="entry name" value="UPF0034"/>
    <property type="match status" value="1"/>
</dbReference>
<gene>
    <name evidence="12" type="ORF">N657DRAFT_640264</name>
</gene>
<dbReference type="SUPFAM" id="SSF51395">
    <property type="entry name" value="FMN-linked oxidoreductases"/>
    <property type="match status" value="1"/>
</dbReference>
<dbReference type="GO" id="GO:0006397">
    <property type="term" value="P:mRNA processing"/>
    <property type="evidence" value="ECO:0007669"/>
    <property type="project" value="UniProtKB-KW"/>
</dbReference>
<protein>
    <submittedName>
        <fullName evidence="12">FMN-linked oxidoreductase</fullName>
    </submittedName>
</protein>
<reference evidence="12" key="1">
    <citation type="journal article" date="2023" name="Mol. Phylogenet. Evol.">
        <title>Genome-scale phylogeny and comparative genomics of the fungal order Sordariales.</title>
        <authorList>
            <person name="Hensen N."/>
            <person name="Bonometti L."/>
            <person name="Westerberg I."/>
            <person name="Brannstrom I.O."/>
            <person name="Guillou S."/>
            <person name="Cros-Aarteil S."/>
            <person name="Calhoun S."/>
            <person name="Haridas S."/>
            <person name="Kuo A."/>
            <person name="Mondo S."/>
            <person name="Pangilinan J."/>
            <person name="Riley R."/>
            <person name="LaButti K."/>
            <person name="Andreopoulos B."/>
            <person name="Lipzen A."/>
            <person name="Chen C."/>
            <person name="Yan M."/>
            <person name="Daum C."/>
            <person name="Ng V."/>
            <person name="Clum A."/>
            <person name="Steindorff A."/>
            <person name="Ohm R.A."/>
            <person name="Martin F."/>
            <person name="Silar P."/>
            <person name="Natvig D.O."/>
            <person name="Lalanne C."/>
            <person name="Gautier V."/>
            <person name="Ament-Velasquez S.L."/>
            <person name="Kruys A."/>
            <person name="Hutchinson M.I."/>
            <person name="Powell A.J."/>
            <person name="Barry K."/>
            <person name="Miller A.N."/>
            <person name="Grigoriev I.V."/>
            <person name="Debuchy R."/>
            <person name="Gladieux P."/>
            <person name="Hiltunen Thoren M."/>
            <person name="Johannesson H."/>
        </authorList>
    </citation>
    <scope>NUCLEOTIDE SEQUENCE</scope>
    <source>
        <strain evidence="12">CBS 731.68</strain>
    </source>
</reference>
<evidence type="ECO:0000256" key="3">
    <source>
        <dbReference type="ARBA" id="ARBA00022643"/>
    </source>
</evidence>
<evidence type="ECO:0000313" key="13">
    <source>
        <dbReference type="Proteomes" id="UP001302602"/>
    </source>
</evidence>
<proteinExistence type="predicted"/>
<evidence type="ECO:0000256" key="8">
    <source>
        <dbReference type="ARBA" id="ARBA00048342"/>
    </source>
</evidence>
<evidence type="ECO:0000256" key="10">
    <source>
        <dbReference type="SAM" id="MobiDB-lite"/>
    </source>
</evidence>
<dbReference type="PANTHER" id="PTHR45936:SF1">
    <property type="entry name" value="TRNA-DIHYDROURIDINE(20) SYNTHASE [NAD(P)+]-LIKE"/>
    <property type="match status" value="1"/>
</dbReference>
<evidence type="ECO:0000256" key="2">
    <source>
        <dbReference type="ARBA" id="ARBA00022630"/>
    </source>
</evidence>
<reference evidence="12" key="2">
    <citation type="submission" date="2023-05" db="EMBL/GenBank/DDBJ databases">
        <authorList>
            <consortium name="Lawrence Berkeley National Laboratory"/>
            <person name="Steindorff A."/>
            <person name="Hensen N."/>
            <person name="Bonometti L."/>
            <person name="Westerberg I."/>
            <person name="Brannstrom I.O."/>
            <person name="Guillou S."/>
            <person name="Cros-Aarteil S."/>
            <person name="Calhoun S."/>
            <person name="Haridas S."/>
            <person name="Kuo A."/>
            <person name="Mondo S."/>
            <person name="Pangilinan J."/>
            <person name="Riley R."/>
            <person name="Labutti K."/>
            <person name="Andreopoulos B."/>
            <person name="Lipzen A."/>
            <person name="Chen C."/>
            <person name="Yanf M."/>
            <person name="Daum C."/>
            <person name="Ng V."/>
            <person name="Clum A."/>
            <person name="Ohm R."/>
            <person name="Martin F."/>
            <person name="Silar P."/>
            <person name="Natvig D."/>
            <person name="Lalanne C."/>
            <person name="Gautier V."/>
            <person name="Ament-Velasquez S.L."/>
            <person name="Kruys A."/>
            <person name="Hutchinson M.I."/>
            <person name="Powell A.J."/>
            <person name="Barry K."/>
            <person name="Miller A.N."/>
            <person name="Grigoriev I.V."/>
            <person name="Debuchy R."/>
            <person name="Gladieux P."/>
            <person name="Thoren M.H."/>
            <person name="Johannesson H."/>
        </authorList>
    </citation>
    <scope>NUCLEOTIDE SEQUENCE</scope>
    <source>
        <strain evidence="12">CBS 731.68</strain>
    </source>
</reference>
<keyword evidence="3" id="KW-0288">FMN</keyword>
<name>A0AAN6Z9I5_9PEZI</name>
<evidence type="ECO:0000256" key="5">
    <source>
        <dbReference type="ARBA" id="ARBA00022694"/>
    </source>
</evidence>
<dbReference type="Pfam" id="PF01207">
    <property type="entry name" value="Dus"/>
    <property type="match status" value="1"/>
</dbReference>
<feature type="domain" description="DUS-like FMN-binding" evidence="11">
    <location>
        <begin position="122"/>
        <end position="302"/>
    </location>
</feature>
<dbReference type="CDD" id="cd02801">
    <property type="entry name" value="DUS_like_FMN"/>
    <property type="match status" value="1"/>
</dbReference>
<sequence length="445" mass="48173">MAATQETAAEVATATASVTPHTLAPTMLPRVPIPPRGVDYRGKLVLAPMVRSGELPSRLLALHYGADLVWGPETIDHSLIGAARRINPRTHMVEYTRQPSHSHSPAASDGGVAESVIYRIDPVREKAKLVFQLGTSDAARAVAAARFVAPDVAGIDVNAGCPKPFSVLGGMGAALLRTPEKLAGILEALVREITHEFGVGISVKIRLLETAAETEALVRRLVATGITGLTVHCRTTPMRPRERAIRGQLRMIADVCREAGVACVMNGDVENRDHAEGLIREFGVDGAMIATAAEKNPSCFRSGADGGMATWQEAVESYLRFAMEVENKIANTKFLLTQMIPGKAPEYKEIHKCRSYVDFMQALGHEGMKEMARETDRVLGLGEFEVKPEPKQKNKQKGQQKGRQQQGKQESNKRKREGSVDKEQSAKRVEVADPTPVAAPASIAV</sequence>
<dbReference type="GO" id="GO:0050660">
    <property type="term" value="F:flavin adenine dinucleotide binding"/>
    <property type="evidence" value="ECO:0007669"/>
    <property type="project" value="InterPro"/>
</dbReference>
<feature type="region of interest" description="Disordered" evidence="10">
    <location>
        <begin position="383"/>
        <end position="445"/>
    </location>
</feature>
<evidence type="ECO:0000256" key="6">
    <source>
        <dbReference type="ARBA" id="ARBA00023002"/>
    </source>
</evidence>
<comment type="cofactor">
    <cofactor evidence="1">
        <name>FMN</name>
        <dbReference type="ChEBI" id="CHEBI:58210"/>
    </cofactor>
</comment>
<dbReference type="InterPro" id="IPR018517">
    <property type="entry name" value="tRNA_hU_synthase_CS"/>
</dbReference>
<comment type="function">
    <text evidence="7">Catalyzes the synthesis of dihydrouridine, a modified base found in the D-loop of most tRNAs. Specifically modifies U47 in cytoplasmic tRNAs. Catalyzes the synthesis of dihydrouridine in some mRNAs, thereby affecting their translation.</text>
</comment>
<evidence type="ECO:0000256" key="7">
    <source>
        <dbReference type="ARBA" id="ARBA00045934"/>
    </source>
</evidence>
<dbReference type="RefSeq" id="XP_062653379.1">
    <property type="nucleotide sequence ID" value="XM_062791938.1"/>
</dbReference>
<evidence type="ECO:0000256" key="1">
    <source>
        <dbReference type="ARBA" id="ARBA00001917"/>
    </source>
</evidence>
<comment type="catalytic activity">
    <reaction evidence="8">
        <text>a 5,6-dihydrouridine in mRNA + NAD(+) = a uridine in mRNA + NADH + H(+)</text>
        <dbReference type="Rhea" id="RHEA:69851"/>
        <dbReference type="Rhea" id="RHEA-COMP:14658"/>
        <dbReference type="Rhea" id="RHEA-COMP:17789"/>
        <dbReference type="ChEBI" id="CHEBI:15378"/>
        <dbReference type="ChEBI" id="CHEBI:57540"/>
        <dbReference type="ChEBI" id="CHEBI:57945"/>
        <dbReference type="ChEBI" id="CHEBI:65315"/>
        <dbReference type="ChEBI" id="CHEBI:74443"/>
    </reaction>
    <physiologicalReaction direction="right-to-left" evidence="8">
        <dbReference type="Rhea" id="RHEA:69853"/>
    </physiologicalReaction>
</comment>
<dbReference type="EMBL" id="MU853223">
    <property type="protein sequence ID" value="KAK4129608.1"/>
    <property type="molecule type" value="Genomic_DNA"/>
</dbReference>
<keyword evidence="4" id="KW-0507">mRNA processing</keyword>
<comment type="catalytic activity">
    <reaction evidence="9">
        <text>a 5,6-dihydrouridine in mRNA + NADP(+) = a uridine in mRNA + NADPH + H(+)</text>
        <dbReference type="Rhea" id="RHEA:69855"/>
        <dbReference type="Rhea" id="RHEA-COMP:14658"/>
        <dbReference type="Rhea" id="RHEA-COMP:17789"/>
        <dbReference type="ChEBI" id="CHEBI:15378"/>
        <dbReference type="ChEBI" id="CHEBI:57783"/>
        <dbReference type="ChEBI" id="CHEBI:58349"/>
        <dbReference type="ChEBI" id="CHEBI:65315"/>
        <dbReference type="ChEBI" id="CHEBI:74443"/>
    </reaction>
    <physiologicalReaction direction="right-to-left" evidence="9">
        <dbReference type="Rhea" id="RHEA:69857"/>
    </physiologicalReaction>
</comment>
<feature type="compositionally biased region" description="Basic and acidic residues" evidence="10">
    <location>
        <begin position="417"/>
        <end position="431"/>
    </location>
</feature>
<keyword evidence="13" id="KW-1185">Reference proteome</keyword>
<evidence type="ECO:0000259" key="11">
    <source>
        <dbReference type="Pfam" id="PF01207"/>
    </source>
</evidence>
<keyword evidence="5" id="KW-0819">tRNA processing</keyword>
<dbReference type="Proteomes" id="UP001302602">
    <property type="component" value="Unassembled WGS sequence"/>
</dbReference>
<comment type="caution">
    <text evidence="12">The sequence shown here is derived from an EMBL/GenBank/DDBJ whole genome shotgun (WGS) entry which is preliminary data.</text>
</comment>
<dbReference type="InterPro" id="IPR013785">
    <property type="entry name" value="Aldolase_TIM"/>
</dbReference>
<evidence type="ECO:0000256" key="9">
    <source>
        <dbReference type="ARBA" id="ARBA00049447"/>
    </source>
</evidence>